<dbReference type="OrthoDB" id="9808346at2"/>
<dbReference type="Pfam" id="PF00589">
    <property type="entry name" value="Phage_integrase"/>
    <property type="match status" value="1"/>
</dbReference>
<organism evidence="8 9">
    <name type="scientific">Nitratireductor basaltis</name>
    <dbReference type="NCBI Taxonomy" id="472175"/>
    <lineage>
        <taxon>Bacteria</taxon>
        <taxon>Pseudomonadati</taxon>
        <taxon>Pseudomonadota</taxon>
        <taxon>Alphaproteobacteria</taxon>
        <taxon>Hyphomicrobiales</taxon>
        <taxon>Phyllobacteriaceae</taxon>
        <taxon>Nitratireductor</taxon>
    </lineage>
</organism>
<dbReference type="InterPro" id="IPR044068">
    <property type="entry name" value="CB"/>
</dbReference>
<dbReference type="PANTHER" id="PTHR30349">
    <property type="entry name" value="PHAGE INTEGRASE-RELATED"/>
    <property type="match status" value="1"/>
</dbReference>
<dbReference type="STRING" id="472175.EL18_01520"/>
<dbReference type="CDD" id="cd01189">
    <property type="entry name" value="INT_ICEBs1_C_like"/>
    <property type="match status" value="1"/>
</dbReference>
<dbReference type="Gene3D" id="1.10.150.130">
    <property type="match status" value="1"/>
</dbReference>
<gene>
    <name evidence="8" type="ORF">EL18_01520</name>
</gene>
<dbReference type="GO" id="GO:0003677">
    <property type="term" value="F:DNA binding"/>
    <property type="evidence" value="ECO:0007669"/>
    <property type="project" value="UniProtKB-UniRule"/>
</dbReference>
<dbReference type="PROSITE" id="PS51898">
    <property type="entry name" value="TYR_RECOMBINASE"/>
    <property type="match status" value="1"/>
</dbReference>
<dbReference type="GO" id="GO:0006310">
    <property type="term" value="P:DNA recombination"/>
    <property type="evidence" value="ECO:0007669"/>
    <property type="project" value="UniProtKB-KW"/>
</dbReference>
<dbReference type="Gene3D" id="1.10.443.10">
    <property type="entry name" value="Intergrase catalytic core"/>
    <property type="match status" value="1"/>
</dbReference>
<dbReference type="AlphaFoldDB" id="A0A084UBZ9"/>
<name>A0A084UBZ9_9HYPH</name>
<evidence type="ECO:0000256" key="2">
    <source>
        <dbReference type="ARBA" id="ARBA00022908"/>
    </source>
</evidence>
<dbReference type="PANTHER" id="PTHR30349:SF64">
    <property type="entry name" value="PROPHAGE INTEGRASE INTD-RELATED"/>
    <property type="match status" value="1"/>
</dbReference>
<feature type="domain" description="Tyr recombinase" evidence="6">
    <location>
        <begin position="177"/>
        <end position="368"/>
    </location>
</feature>
<dbReference type="PATRIC" id="fig|472175.3.peg.1533"/>
<protein>
    <submittedName>
        <fullName evidence="8">Phage integrase family protein</fullName>
    </submittedName>
</protein>
<evidence type="ECO:0000256" key="4">
    <source>
        <dbReference type="ARBA" id="ARBA00023172"/>
    </source>
</evidence>
<dbReference type="InterPro" id="IPR011010">
    <property type="entry name" value="DNA_brk_join_enz"/>
</dbReference>
<dbReference type="Pfam" id="PF14659">
    <property type="entry name" value="Phage_int_SAM_3"/>
    <property type="match status" value="1"/>
</dbReference>
<dbReference type="InterPro" id="IPR002104">
    <property type="entry name" value="Integrase_catalytic"/>
</dbReference>
<feature type="domain" description="Core-binding (CB)" evidence="7">
    <location>
        <begin position="64"/>
        <end position="147"/>
    </location>
</feature>
<comment type="caution">
    <text evidence="8">The sequence shown here is derived from an EMBL/GenBank/DDBJ whole genome shotgun (WGS) entry which is preliminary data.</text>
</comment>
<keyword evidence="4" id="KW-0233">DNA recombination</keyword>
<dbReference type="InterPro" id="IPR004107">
    <property type="entry name" value="Integrase_SAM-like_N"/>
</dbReference>
<dbReference type="InterPro" id="IPR010998">
    <property type="entry name" value="Integrase_recombinase_N"/>
</dbReference>
<dbReference type="eggNOG" id="COG0582">
    <property type="taxonomic scope" value="Bacteria"/>
</dbReference>
<dbReference type="InterPro" id="IPR013762">
    <property type="entry name" value="Integrase-like_cat_sf"/>
</dbReference>
<dbReference type="Proteomes" id="UP000053675">
    <property type="component" value="Unassembled WGS sequence"/>
</dbReference>
<evidence type="ECO:0000313" key="8">
    <source>
        <dbReference type="EMBL" id="KFB10485.1"/>
    </source>
</evidence>
<dbReference type="PROSITE" id="PS51900">
    <property type="entry name" value="CB"/>
    <property type="match status" value="1"/>
</dbReference>
<keyword evidence="9" id="KW-1185">Reference proteome</keyword>
<dbReference type="RefSeq" id="WP_036481362.1">
    <property type="nucleotide sequence ID" value="NZ_JMQM01000001.1"/>
</dbReference>
<accession>A0A084UBZ9</accession>
<dbReference type="SUPFAM" id="SSF56349">
    <property type="entry name" value="DNA breaking-rejoining enzymes"/>
    <property type="match status" value="1"/>
</dbReference>
<keyword evidence="2" id="KW-0229">DNA integration</keyword>
<sequence>MSVRKRTWINGKGEEKTAWVVDYTDARGKRRLKTFAKKKEADQFAATAAVEIREGVHVAERDTVTVQRAGELWIESSEAAGLERSTIEAYRQRLNLHIVPFIGDEKLTKITVPAARAFADKLRSEGRSPAMVGKAMTALGALLSDAQERGLVTRNAVKEMSRRRNGAEKRKRKLLEVGVDIPAPDEIRAFLSALEGRWRPILLTAVFSGLRSSELRGLRWQDVELEKATITVRQRADKWGEIGSTKSHAGQRTVPVPPVVVNTLKEWKVACPPGDLVFPNGKGNPESHSNVVNRGLKPAMKKAGLPYTGLHALRHFYASWLINPKEAGGLSLDMKTVQARMGHSSIAVTADVYSHLFPRKDDGKEMADAASALLG</sequence>
<evidence type="ECO:0000313" key="9">
    <source>
        <dbReference type="Proteomes" id="UP000053675"/>
    </source>
</evidence>
<keyword evidence="3 5" id="KW-0238">DNA-binding</keyword>
<evidence type="ECO:0000256" key="1">
    <source>
        <dbReference type="ARBA" id="ARBA00008857"/>
    </source>
</evidence>
<evidence type="ECO:0000259" key="6">
    <source>
        <dbReference type="PROSITE" id="PS51898"/>
    </source>
</evidence>
<dbReference type="EMBL" id="JMQM01000001">
    <property type="protein sequence ID" value="KFB10485.1"/>
    <property type="molecule type" value="Genomic_DNA"/>
</dbReference>
<evidence type="ECO:0000259" key="7">
    <source>
        <dbReference type="PROSITE" id="PS51900"/>
    </source>
</evidence>
<dbReference type="GO" id="GO:0015074">
    <property type="term" value="P:DNA integration"/>
    <property type="evidence" value="ECO:0007669"/>
    <property type="project" value="UniProtKB-KW"/>
</dbReference>
<dbReference type="InterPro" id="IPR050090">
    <property type="entry name" value="Tyrosine_recombinase_XerCD"/>
</dbReference>
<reference evidence="8 9" key="1">
    <citation type="submission" date="2014-05" db="EMBL/GenBank/DDBJ databases">
        <title>Draft Genome Sequence of Nitratireductor basaltis Strain UMTGB225, A Marine Bacterium Isolated from Green Barrel Tunicate.</title>
        <authorList>
            <person name="Gan H.Y."/>
        </authorList>
    </citation>
    <scope>NUCLEOTIDE SEQUENCE [LARGE SCALE GENOMIC DNA]</scope>
    <source>
        <strain evidence="8 9">UMTGB225</strain>
    </source>
</reference>
<proteinExistence type="inferred from homology"/>
<comment type="similarity">
    <text evidence="1">Belongs to the 'phage' integrase family.</text>
</comment>
<evidence type="ECO:0000256" key="5">
    <source>
        <dbReference type="PROSITE-ProRule" id="PRU01248"/>
    </source>
</evidence>
<evidence type="ECO:0000256" key="3">
    <source>
        <dbReference type="ARBA" id="ARBA00023125"/>
    </source>
</evidence>